<protein>
    <submittedName>
        <fullName evidence="2">Uncharacterized protein</fullName>
    </submittedName>
</protein>
<dbReference type="Proteomes" id="UP000264006">
    <property type="component" value="Chromosome"/>
</dbReference>
<accession>A0A346XVP9</accession>
<keyword evidence="1" id="KW-0472">Membrane</keyword>
<keyword evidence="1" id="KW-0812">Transmembrane</keyword>
<name>A0A346XVP9_9ACTN</name>
<reference evidence="2 3" key="1">
    <citation type="submission" date="2018-09" db="EMBL/GenBank/DDBJ databases">
        <title>Complete genome sequence of Euzebya sp. DY32-46 isolated from seawater of Pacific Ocean.</title>
        <authorList>
            <person name="Xu L."/>
            <person name="Wu Y.-H."/>
            <person name="Xu X.-W."/>
        </authorList>
    </citation>
    <scope>NUCLEOTIDE SEQUENCE [LARGE SCALE GENOMIC DNA]</scope>
    <source>
        <strain evidence="2 3">DY32-46</strain>
    </source>
</reference>
<evidence type="ECO:0000313" key="2">
    <source>
        <dbReference type="EMBL" id="AXV06296.1"/>
    </source>
</evidence>
<dbReference type="RefSeq" id="WP_114590976.1">
    <property type="nucleotide sequence ID" value="NZ_CAXIBR010000032.1"/>
</dbReference>
<organism evidence="2 3">
    <name type="scientific">Euzebya pacifica</name>
    <dbReference type="NCBI Taxonomy" id="1608957"/>
    <lineage>
        <taxon>Bacteria</taxon>
        <taxon>Bacillati</taxon>
        <taxon>Actinomycetota</taxon>
        <taxon>Nitriliruptoria</taxon>
        <taxon>Euzebyales</taxon>
    </lineage>
</organism>
<dbReference type="KEGG" id="euz:DVS28_a1604"/>
<sequence length="68" mass="7194">MTTTNERNPTAAALAVPQEDFRKVLIAFFLALTLYLAVALGAMAVGKYTLDAEIAEAGPPPVQMTVEA</sequence>
<feature type="transmembrane region" description="Helical" evidence="1">
    <location>
        <begin position="24"/>
        <end position="45"/>
    </location>
</feature>
<dbReference type="AlphaFoldDB" id="A0A346XVP9"/>
<evidence type="ECO:0000313" key="3">
    <source>
        <dbReference type="Proteomes" id="UP000264006"/>
    </source>
</evidence>
<gene>
    <name evidence="2" type="ORF">DVS28_a1604</name>
</gene>
<evidence type="ECO:0000256" key="1">
    <source>
        <dbReference type="SAM" id="Phobius"/>
    </source>
</evidence>
<keyword evidence="1" id="KW-1133">Transmembrane helix</keyword>
<proteinExistence type="predicted"/>
<keyword evidence="3" id="KW-1185">Reference proteome</keyword>
<dbReference type="EMBL" id="CP031165">
    <property type="protein sequence ID" value="AXV06296.1"/>
    <property type="molecule type" value="Genomic_DNA"/>
</dbReference>